<evidence type="ECO:0000313" key="1">
    <source>
        <dbReference type="EMBL" id="KAJ4353572.1"/>
    </source>
</evidence>
<organism evidence="1 2">
    <name type="scientific">Didymosphaeria variabile</name>
    <dbReference type="NCBI Taxonomy" id="1932322"/>
    <lineage>
        <taxon>Eukaryota</taxon>
        <taxon>Fungi</taxon>
        <taxon>Dikarya</taxon>
        <taxon>Ascomycota</taxon>
        <taxon>Pezizomycotina</taxon>
        <taxon>Dothideomycetes</taxon>
        <taxon>Pleosporomycetidae</taxon>
        <taxon>Pleosporales</taxon>
        <taxon>Massarineae</taxon>
        <taxon>Didymosphaeriaceae</taxon>
        <taxon>Didymosphaeria</taxon>
    </lineage>
</organism>
<comment type="caution">
    <text evidence="1">The sequence shown here is derived from an EMBL/GenBank/DDBJ whole genome shotgun (WGS) entry which is preliminary data.</text>
</comment>
<keyword evidence="2" id="KW-1185">Reference proteome</keyword>
<gene>
    <name evidence="1" type="ORF">N0V89_005302</name>
</gene>
<evidence type="ECO:0000313" key="2">
    <source>
        <dbReference type="Proteomes" id="UP001140513"/>
    </source>
</evidence>
<evidence type="ECO:0008006" key="3">
    <source>
        <dbReference type="Google" id="ProtNLM"/>
    </source>
</evidence>
<dbReference type="AlphaFoldDB" id="A0A9W9CB31"/>
<reference evidence="1" key="1">
    <citation type="submission" date="2022-10" db="EMBL/GenBank/DDBJ databases">
        <title>Tapping the CABI collections for fungal endophytes: first genome assemblies for Collariella, Neodidymelliopsis, Ascochyta clinopodiicola, Didymella pomorum, Didymosphaeria variabile, Neocosmospora piperis and Neocucurbitaria cava.</title>
        <authorList>
            <person name="Hill R."/>
        </authorList>
    </citation>
    <scope>NUCLEOTIDE SEQUENCE</scope>
    <source>
        <strain evidence="1">IMI 356815</strain>
    </source>
</reference>
<sequence length="457" mass="52096">MQSIDQLAFPPGISVGHGAMRPAETKLVLICVKDFFVQTICLKARSLFPKKPQYLPTYPTTTLPGLPNELIRLIASFLPPHAEALLILTCKQLLYTLGTHSWLVVPPLLKERKMFMHLLERDLPNYYGYFYHLRRKLPHSYPSNFVENSKRHYMTDHGWLLPSARFGYAVSWSHVVFALRADSFGALYGIPLDAFAYDSYQRIECTTPEYAKFKKIKETRVSKWSKFNRRREDDTQVQLSARARIVSGHLILRCIYTVSNKKRPANLDDLKTLGLDVCGWAPYDGSGWADRPVPPSQPADLNTTAGTVSQSPDARVDIKETVGLFQTMKDVLRTNADIDYSGRCTFCFTEYSVQEASLEPNNGIEVVVWHDLGDGKSKDGIFWAKNVHWKALVNEDQSHMCTRHYVRPHSIRDAFEDGNGSGLYFPRNIRPSRNPCNRQRFTLSLNTGRARNSRSSV</sequence>
<protein>
    <recommendedName>
        <fullName evidence="3">F-box domain-containing protein</fullName>
    </recommendedName>
</protein>
<dbReference type="InterPro" id="IPR036047">
    <property type="entry name" value="F-box-like_dom_sf"/>
</dbReference>
<name>A0A9W9CB31_9PLEO</name>
<dbReference type="RefSeq" id="XP_056071346.1">
    <property type="nucleotide sequence ID" value="XM_056214079.1"/>
</dbReference>
<dbReference type="OrthoDB" id="3793934at2759"/>
<proteinExistence type="predicted"/>
<accession>A0A9W9CB31</accession>
<dbReference type="EMBL" id="JAPEUX010000004">
    <property type="protein sequence ID" value="KAJ4353572.1"/>
    <property type="molecule type" value="Genomic_DNA"/>
</dbReference>
<dbReference type="GeneID" id="80908832"/>
<dbReference type="SUPFAM" id="SSF81383">
    <property type="entry name" value="F-box domain"/>
    <property type="match status" value="1"/>
</dbReference>
<dbReference type="Proteomes" id="UP001140513">
    <property type="component" value="Unassembled WGS sequence"/>
</dbReference>